<evidence type="ECO:0000256" key="5">
    <source>
        <dbReference type="SAM" id="MobiDB-lite"/>
    </source>
</evidence>
<protein>
    <submittedName>
        <fullName evidence="9">Transcription factor asg4-like isoform x3</fullName>
    </submittedName>
</protein>
<evidence type="ECO:0000313" key="9">
    <source>
        <dbReference type="EMBL" id="JAC71230.1"/>
    </source>
</evidence>
<feature type="compositionally biased region" description="Basic and acidic residues" evidence="5">
    <location>
        <begin position="55"/>
        <end position="65"/>
    </location>
</feature>
<dbReference type="AlphaFoldDB" id="A0A061RKR3"/>
<keyword evidence="3" id="KW-0804">Transcription</keyword>
<dbReference type="NCBIfam" id="TIGR01557">
    <property type="entry name" value="myb_SHAQKYF"/>
    <property type="match status" value="1"/>
</dbReference>
<dbReference type="InterPro" id="IPR009057">
    <property type="entry name" value="Homeodomain-like_sf"/>
</dbReference>
<dbReference type="PROSITE" id="PS50090">
    <property type="entry name" value="MYB_LIKE"/>
    <property type="match status" value="1"/>
</dbReference>
<feature type="compositionally biased region" description="Low complexity" evidence="5">
    <location>
        <begin position="487"/>
        <end position="498"/>
    </location>
</feature>
<dbReference type="CDD" id="cd00167">
    <property type="entry name" value="SANT"/>
    <property type="match status" value="1"/>
</dbReference>
<feature type="region of interest" description="Disordered" evidence="5">
    <location>
        <begin position="1"/>
        <end position="154"/>
    </location>
</feature>
<feature type="region of interest" description="Disordered" evidence="5">
    <location>
        <begin position="173"/>
        <end position="375"/>
    </location>
</feature>
<feature type="compositionally biased region" description="Low complexity" evidence="5">
    <location>
        <begin position="277"/>
        <end position="286"/>
    </location>
</feature>
<feature type="domain" description="Myb-like" evidence="6">
    <location>
        <begin position="363"/>
        <end position="413"/>
    </location>
</feature>
<dbReference type="Pfam" id="PF00249">
    <property type="entry name" value="Myb_DNA-binding"/>
    <property type="match status" value="1"/>
</dbReference>
<accession>A0A061RKR3</accession>
<feature type="region of interest" description="Disordered" evidence="5">
    <location>
        <begin position="602"/>
        <end position="623"/>
    </location>
</feature>
<feature type="compositionally biased region" description="Basic and acidic residues" evidence="5">
    <location>
        <begin position="366"/>
        <end position="375"/>
    </location>
</feature>
<evidence type="ECO:0000259" key="8">
    <source>
        <dbReference type="PROSITE" id="PS51294"/>
    </source>
</evidence>
<dbReference type="InterPro" id="IPR006447">
    <property type="entry name" value="Myb_dom_plants"/>
</dbReference>
<feature type="region of interest" description="Disordered" evidence="5">
    <location>
        <begin position="417"/>
        <end position="462"/>
    </location>
</feature>
<dbReference type="PANTHER" id="PTHR12802:SF155">
    <property type="entry name" value="DEUBIQUITINASE MYSM1"/>
    <property type="match status" value="1"/>
</dbReference>
<evidence type="ECO:0000259" key="7">
    <source>
        <dbReference type="PROSITE" id="PS51293"/>
    </source>
</evidence>
<evidence type="ECO:0000256" key="1">
    <source>
        <dbReference type="ARBA" id="ARBA00023015"/>
    </source>
</evidence>
<dbReference type="InterPro" id="IPR017884">
    <property type="entry name" value="SANT_dom"/>
</dbReference>
<evidence type="ECO:0000259" key="6">
    <source>
        <dbReference type="PROSITE" id="PS50090"/>
    </source>
</evidence>
<keyword evidence="2" id="KW-0238">DNA-binding</keyword>
<gene>
    <name evidence="9" type="ORF">TSPGSL018_2372</name>
</gene>
<dbReference type="PROSITE" id="PS51293">
    <property type="entry name" value="SANT"/>
    <property type="match status" value="1"/>
</dbReference>
<dbReference type="PROSITE" id="PS51294">
    <property type="entry name" value="HTH_MYB"/>
    <property type="match status" value="1"/>
</dbReference>
<evidence type="ECO:0000256" key="4">
    <source>
        <dbReference type="ARBA" id="ARBA00023242"/>
    </source>
</evidence>
<feature type="compositionally biased region" description="Polar residues" evidence="5">
    <location>
        <begin position="32"/>
        <end position="53"/>
    </location>
</feature>
<keyword evidence="4" id="KW-0539">Nucleus</keyword>
<dbReference type="SMART" id="SM00717">
    <property type="entry name" value="SANT"/>
    <property type="match status" value="1"/>
</dbReference>
<dbReference type="InterPro" id="IPR017930">
    <property type="entry name" value="Myb_dom"/>
</dbReference>
<dbReference type="Gene3D" id="1.10.10.60">
    <property type="entry name" value="Homeodomain-like"/>
    <property type="match status" value="1"/>
</dbReference>
<proteinExistence type="predicted"/>
<feature type="compositionally biased region" description="Basic and acidic residues" evidence="5">
    <location>
        <begin position="328"/>
        <end position="358"/>
    </location>
</feature>
<dbReference type="InterPro" id="IPR001005">
    <property type="entry name" value="SANT/Myb"/>
</dbReference>
<organism evidence="9">
    <name type="scientific">Tetraselmis sp. GSL018</name>
    <dbReference type="NCBI Taxonomy" id="582737"/>
    <lineage>
        <taxon>Eukaryota</taxon>
        <taxon>Viridiplantae</taxon>
        <taxon>Chlorophyta</taxon>
        <taxon>core chlorophytes</taxon>
        <taxon>Chlorodendrophyceae</taxon>
        <taxon>Chlorodendrales</taxon>
        <taxon>Chlorodendraceae</taxon>
        <taxon>Tetraselmis</taxon>
    </lineage>
</organism>
<name>A0A061RKR3_9CHLO</name>
<keyword evidence="1" id="KW-0805">Transcription regulation</keyword>
<feature type="region of interest" description="Disordered" evidence="5">
    <location>
        <begin position="478"/>
        <end position="511"/>
    </location>
</feature>
<dbReference type="EMBL" id="GBEZ01014882">
    <property type="protein sequence ID" value="JAC71230.1"/>
    <property type="molecule type" value="Transcribed_RNA"/>
</dbReference>
<feature type="domain" description="SANT" evidence="7">
    <location>
        <begin position="366"/>
        <end position="420"/>
    </location>
</feature>
<evidence type="ECO:0000256" key="2">
    <source>
        <dbReference type="ARBA" id="ARBA00023125"/>
    </source>
</evidence>
<dbReference type="PANTHER" id="PTHR12802">
    <property type="entry name" value="SWI/SNF COMPLEX-RELATED"/>
    <property type="match status" value="1"/>
</dbReference>
<dbReference type="GO" id="GO:0003677">
    <property type="term" value="F:DNA binding"/>
    <property type="evidence" value="ECO:0007669"/>
    <property type="project" value="UniProtKB-KW"/>
</dbReference>
<dbReference type="SUPFAM" id="SSF46689">
    <property type="entry name" value="Homeodomain-like"/>
    <property type="match status" value="1"/>
</dbReference>
<reference evidence="9" key="1">
    <citation type="submission" date="2014-05" db="EMBL/GenBank/DDBJ databases">
        <title>The transcriptome of the halophilic microalga Tetraselmis sp. GSL018 isolated from the Great Salt Lake, Utah.</title>
        <authorList>
            <person name="Jinkerson R.E."/>
            <person name="D'Adamo S."/>
            <person name="Posewitz M.C."/>
        </authorList>
    </citation>
    <scope>NUCLEOTIDE SEQUENCE</scope>
    <source>
        <strain evidence="9">GSL018</strain>
    </source>
</reference>
<feature type="domain" description="HTH myb-type" evidence="8">
    <location>
        <begin position="365"/>
        <end position="417"/>
    </location>
</feature>
<feature type="compositionally biased region" description="Polar residues" evidence="5">
    <location>
        <begin position="205"/>
        <end position="214"/>
    </location>
</feature>
<feature type="compositionally biased region" description="Low complexity" evidence="5">
    <location>
        <begin position="251"/>
        <end position="264"/>
    </location>
</feature>
<sequence length="623" mass="65900">MDRDDFGGTAGASVPVPGEEEKPQVYEANPLTGKTSPKQTSGLDPSASPSIEQPLNKEEAVKIDADITVEPPLEASGLGTQTCEAGHDPEHADGTPSTPASPKLSGLVAKLAKPKARRRSQEGEQLCLSPTTADGGGSEPVADNVSTVSNSERAGVDIGKAVMEFNCDTLCTSSVNETDANPSPDEVKGGTQNIDEAEAEAPQSGPEQVANSEFQPLVSDRKDDNLPENPPEVPGSLDTPASASTRKRMPSALAIAAAESAEVISRGRGRVRGPKISRCSRAAMSGRGRRGRGNRGRSGSASETFGAELDGNTLEPAAQCQPEADAEREEKPDSADDRMDPETGEDDKGDKAAADGKSRKSYVSTKQREVWSAEEHERFIEAVEKFGRKWKSVAEYVSTRTPVQIRSHAQKYYNKLSREGYQADIPPPRKKKKVGESSGAAERQPKQGQQGLAPPRDGSARELPAGAQDLVEGVSDAEAVGTGSGSGLSPALGSGNLGQQMEAPPGYEHHTIGWRAPGRGRMPLQPQQEMHVPEAFAGPRGAAMPRMGKLNPLHMGVMMQPCEERASCQPESQQDEWYPGGACQGPMGMAYRGMPEAMGMGGFGHASWQQGRQPEGEAVPGRA</sequence>
<evidence type="ECO:0000256" key="3">
    <source>
        <dbReference type="ARBA" id="ARBA00023163"/>
    </source>
</evidence>